<protein>
    <submittedName>
        <fullName evidence="2">Uncharacterized protein</fullName>
    </submittedName>
</protein>
<reference evidence="2 3" key="1">
    <citation type="submission" date="2018-06" db="EMBL/GenBank/DDBJ databases">
        <authorList>
            <consortium name="Pathogen Informatics"/>
            <person name="Doyle S."/>
        </authorList>
    </citation>
    <scope>NUCLEOTIDE SEQUENCE [LARGE SCALE GENOMIC DNA]</scope>
    <source>
        <strain evidence="2 3">NCTC11801</strain>
    </source>
</reference>
<name>A0A379FQM9_PRORE</name>
<evidence type="ECO:0000313" key="2">
    <source>
        <dbReference type="EMBL" id="SUC31059.1"/>
    </source>
</evidence>
<evidence type="ECO:0000313" key="3">
    <source>
        <dbReference type="Proteomes" id="UP000254208"/>
    </source>
</evidence>
<proteinExistence type="predicted"/>
<organism evidence="2 3">
    <name type="scientific">Providencia rettgeri</name>
    <dbReference type="NCBI Taxonomy" id="587"/>
    <lineage>
        <taxon>Bacteria</taxon>
        <taxon>Pseudomonadati</taxon>
        <taxon>Pseudomonadota</taxon>
        <taxon>Gammaproteobacteria</taxon>
        <taxon>Enterobacterales</taxon>
        <taxon>Morganellaceae</taxon>
        <taxon>Providencia</taxon>
    </lineage>
</organism>
<keyword evidence="1" id="KW-0472">Membrane</keyword>
<dbReference type="EMBL" id="UGTZ01000001">
    <property type="protein sequence ID" value="SUC31059.1"/>
    <property type="molecule type" value="Genomic_DNA"/>
</dbReference>
<dbReference type="AlphaFoldDB" id="A0A379FQM9"/>
<feature type="transmembrane region" description="Helical" evidence="1">
    <location>
        <begin position="6"/>
        <end position="23"/>
    </location>
</feature>
<evidence type="ECO:0000256" key="1">
    <source>
        <dbReference type="SAM" id="Phobius"/>
    </source>
</evidence>
<gene>
    <name evidence="2" type="ORF">NCTC11801_02006</name>
</gene>
<keyword evidence="1" id="KW-0812">Transmembrane</keyword>
<accession>A0A379FQM9</accession>
<keyword evidence="1" id="KW-1133">Transmembrane helix</keyword>
<dbReference type="Proteomes" id="UP000254208">
    <property type="component" value="Unassembled WGS sequence"/>
</dbReference>
<sequence>MNEYHMTGIVIEFMLIMCTYYCFKDIKEASPSGAAFRTLIGVVLFLASAYGSMLLFITLII</sequence>
<feature type="transmembrane region" description="Helical" evidence="1">
    <location>
        <begin position="35"/>
        <end position="60"/>
    </location>
</feature>